<keyword evidence="4" id="KW-1185">Reference proteome</keyword>
<evidence type="ECO:0000313" key="1">
    <source>
        <dbReference type="EMBL" id="MBA4504816.1"/>
    </source>
</evidence>
<dbReference type="GeneID" id="74902770"/>
<comment type="caution">
    <text evidence="2">The sequence shown here is derived from an EMBL/GenBank/DDBJ whole genome shotgun (WGS) entry which is preliminary data.</text>
</comment>
<dbReference type="AlphaFoldDB" id="A0A6C1TVM7"/>
<dbReference type="Proteomes" id="UP000580709">
    <property type="component" value="Unassembled WGS sequence"/>
</dbReference>
<dbReference type="RefSeq" id="WP_144318412.1">
    <property type="nucleotide sequence ID" value="NZ_CP038157.1"/>
</dbReference>
<organism evidence="2 3">
    <name type="scientific">Corynebacterium sanguinis</name>
    <dbReference type="NCBI Taxonomy" id="2594913"/>
    <lineage>
        <taxon>Bacteria</taxon>
        <taxon>Bacillati</taxon>
        <taxon>Actinomycetota</taxon>
        <taxon>Actinomycetes</taxon>
        <taxon>Mycobacteriales</taxon>
        <taxon>Corynebacteriaceae</taxon>
        <taxon>Corynebacterium</taxon>
    </lineage>
</organism>
<reference evidence="2 3" key="1">
    <citation type="submission" date="2018-12" db="EMBL/GenBank/DDBJ databases">
        <title>Corynebacterium sanguinis sp. nov., a clinically-associated and environmental corynebacterium.</title>
        <authorList>
            <person name="Gonzales-Siles L."/>
            <person name="Jaen-Luchoro D."/>
            <person name="Cardew S."/>
            <person name="Inganas E."/>
            <person name="Ohlen M."/>
            <person name="Jensie-Markopolous S."/>
            <person name="Pinyeiro-Iglesias B."/>
            <person name="Molin K."/>
            <person name="Skovbjerg S."/>
            <person name="Svensson-Stadler L."/>
            <person name="Funke G."/>
            <person name="Moore E.R.B."/>
        </authorList>
    </citation>
    <scope>NUCLEOTIDE SEQUENCE [LARGE SCALE GENOMIC DNA]</scope>
    <source>
        <strain evidence="2 3">58734</strain>
    </source>
</reference>
<dbReference type="EMBL" id="JACEOR010000206">
    <property type="protein sequence ID" value="MBA4504816.1"/>
    <property type="molecule type" value="Genomic_DNA"/>
</dbReference>
<evidence type="ECO:0000313" key="4">
    <source>
        <dbReference type="Proteomes" id="UP000580709"/>
    </source>
</evidence>
<name>A0A6C1TVM7_9CORY</name>
<reference evidence="1 4" key="2">
    <citation type="submission" date="2020-07" db="EMBL/GenBank/DDBJ databases">
        <authorList>
            <person name="Khare M."/>
        </authorList>
    </citation>
    <scope>NUCLEOTIDE SEQUENCE [LARGE SCALE GENOMIC DNA]</scope>
    <source>
        <strain evidence="1 4">P8776</strain>
    </source>
</reference>
<dbReference type="OrthoDB" id="3381577at2"/>
<dbReference type="EMBL" id="RXIR01000027">
    <property type="protein sequence ID" value="TVS26677.1"/>
    <property type="molecule type" value="Genomic_DNA"/>
</dbReference>
<dbReference type="Proteomes" id="UP000336646">
    <property type="component" value="Unassembled WGS sequence"/>
</dbReference>
<protein>
    <recommendedName>
        <fullName evidence="5">ATP/GTP-binding protein</fullName>
    </recommendedName>
</protein>
<evidence type="ECO:0000313" key="2">
    <source>
        <dbReference type="EMBL" id="TVS26677.1"/>
    </source>
</evidence>
<evidence type="ECO:0000313" key="3">
    <source>
        <dbReference type="Proteomes" id="UP000336646"/>
    </source>
</evidence>
<sequence length="95" mass="11031">MPRRNRRHNTTPAYVLPRDGSTFIGTQHVEGPRWSNGEIYCVRQIGSQAATKFYVCPGCNQNIPPGVAHVVAWPRETGRGADERRHWHRHCWERR</sequence>
<proteinExistence type="predicted"/>
<gene>
    <name evidence="2" type="ORF">EKI59_10250</name>
    <name evidence="1" type="ORF">H0H28_05650</name>
</gene>
<accession>A0A6C1TVM7</accession>
<evidence type="ECO:0008006" key="5">
    <source>
        <dbReference type="Google" id="ProtNLM"/>
    </source>
</evidence>